<gene>
    <name evidence="2" type="ORF">I603_0510</name>
</gene>
<comment type="caution">
    <text evidence="2">The sequence shown here is derived from an EMBL/GenBank/DDBJ whole genome shotgun (WGS) entry which is preliminary data.</text>
</comment>
<accession>A0A1A7BIT1</accession>
<evidence type="ECO:0000256" key="1">
    <source>
        <dbReference type="SAM" id="SignalP"/>
    </source>
</evidence>
<name>A0A1A7BIT1_9SPHN</name>
<feature type="chain" id="PRO_5008355067" evidence="1">
    <location>
        <begin position="22"/>
        <end position="224"/>
    </location>
</feature>
<dbReference type="Proteomes" id="UP000092484">
    <property type="component" value="Unassembled WGS sequence"/>
</dbReference>
<evidence type="ECO:0000313" key="3">
    <source>
        <dbReference type="Proteomes" id="UP000092484"/>
    </source>
</evidence>
<protein>
    <submittedName>
        <fullName evidence="2">OmpA/MotB domain protein</fullName>
    </submittedName>
</protein>
<proteinExistence type="predicted"/>
<dbReference type="AlphaFoldDB" id="A0A1A7BIT1"/>
<dbReference type="EMBL" id="LZYB01000001">
    <property type="protein sequence ID" value="OBV12379.1"/>
    <property type="molecule type" value="Genomic_DNA"/>
</dbReference>
<dbReference type="RefSeq" id="WP_068862214.1">
    <property type="nucleotide sequence ID" value="NZ_LZYB01000001.1"/>
</dbReference>
<feature type="signal peptide" evidence="1">
    <location>
        <begin position="1"/>
        <end position="21"/>
    </location>
</feature>
<reference evidence="2 3" key="1">
    <citation type="submission" date="2016-06" db="EMBL/GenBank/DDBJ databases">
        <title>Genome sequence of Porphyrobacter dokdonensis DSW-74.</title>
        <authorList>
            <person name="Kim J.F."/>
            <person name="Song J.Y."/>
        </authorList>
    </citation>
    <scope>NUCLEOTIDE SEQUENCE [LARGE SCALE GENOMIC DNA]</scope>
    <source>
        <strain evidence="2 3">DSW-74</strain>
    </source>
</reference>
<evidence type="ECO:0000313" key="2">
    <source>
        <dbReference type="EMBL" id="OBV12379.1"/>
    </source>
</evidence>
<keyword evidence="3" id="KW-1185">Reference proteome</keyword>
<sequence length="224" mass="24064">MRIVFCGLAAGLLGLAPVQEAAAQSLGNVIKREAERETRRQAQQRTREAVQCVTGARDCMPDDPGAATGNAAPAEGSNTGFAVPAIPGASETDREAGTMATYRRITGFKPKLVSYQDHTGVLTRTRYKLTSGETPSAMITAWREPLLRQGFEIEWQCSRKAQCGSSAYHQLGAGYVPVNGINLGIAGDVEYFTARRTIEGEPTIYVAIALNRTVAYVDVIEVAP</sequence>
<keyword evidence="1" id="KW-0732">Signal</keyword>
<organism evidence="2 3">
    <name type="scientific">Erythrobacter dokdonensis DSW-74</name>
    <dbReference type="NCBI Taxonomy" id="1300349"/>
    <lineage>
        <taxon>Bacteria</taxon>
        <taxon>Pseudomonadati</taxon>
        <taxon>Pseudomonadota</taxon>
        <taxon>Alphaproteobacteria</taxon>
        <taxon>Sphingomonadales</taxon>
        <taxon>Erythrobacteraceae</taxon>
        <taxon>Erythrobacter/Porphyrobacter group</taxon>
        <taxon>Erythrobacter</taxon>
    </lineage>
</organism>
<dbReference type="STRING" id="1300349.I603_0510"/>